<dbReference type="PROSITE" id="PS50887">
    <property type="entry name" value="GGDEF"/>
    <property type="match status" value="1"/>
</dbReference>
<evidence type="ECO:0000256" key="4">
    <source>
        <dbReference type="SAM" id="Phobius"/>
    </source>
</evidence>
<dbReference type="Gene3D" id="3.30.450.40">
    <property type="match status" value="1"/>
</dbReference>
<feature type="domain" description="GGDEF" evidence="5">
    <location>
        <begin position="397"/>
        <end position="526"/>
    </location>
</feature>
<feature type="transmembrane region" description="Helical" evidence="4">
    <location>
        <begin position="12"/>
        <end position="33"/>
    </location>
</feature>
<evidence type="ECO:0000313" key="7">
    <source>
        <dbReference type="Proteomes" id="UP000282957"/>
    </source>
</evidence>
<dbReference type="Proteomes" id="UP000282957">
    <property type="component" value="Unassembled WGS sequence"/>
</dbReference>
<dbReference type="InterPro" id="IPR000160">
    <property type="entry name" value="GGDEF_dom"/>
</dbReference>
<dbReference type="InterPro" id="IPR050469">
    <property type="entry name" value="Diguanylate_Cyclase"/>
</dbReference>
<evidence type="ECO:0000259" key="5">
    <source>
        <dbReference type="PROSITE" id="PS50887"/>
    </source>
</evidence>
<evidence type="ECO:0000256" key="3">
    <source>
        <dbReference type="SAM" id="Coils"/>
    </source>
</evidence>
<dbReference type="AlphaFoldDB" id="A0A437MP53"/>
<dbReference type="OrthoDB" id="9812260at2"/>
<dbReference type="Pfam" id="PF00990">
    <property type="entry name" value="GGDEF"/>
    <property type="match status" value="1"/>
</dbReference>
<name>A0A437MP53_9PROT</name>
<evidence type="ECO:0000256" key="2">
    <source>
        <dbReference type="ARBA" id="ARBA00034247"/>
    </source>
</evidence>
<dbReference type="InterPro" id="IPR043128">
    <property type="entry name" value="Rev_trsase/Diguanyl_cyclase"/>
</dbReference>
<dbReference type="Gene3D" id="3.30.70.270">
    <property type="match status" value="1"/>
</dbReference>
<comment type="catalytic activity">
    <reaction evidence="2">
        <text>2 GTP = 3',3'-c-di-GMP + 2 diphosphate</text>
        <dbReference type="Rhea" id="RHEA:24898"/>
        <dbReference type="ChEBI" id="CHEBI:33019"/>
        <dbReference type="ChEBI" id="CHEBI:37565"/>
        <dbReference type="ChEBI" id="CHEBI:58805"/>
        <dbReference type="EC" id="2.7.7.65"/>
    </reaction>
</comment>
<evidence type="ECO:0000256" key="1">
    <source>
        <dbReference type="ARBA" id="ARBA00012528"/>
    </source>
</evidence>
<dbReference type="SUPFAM" id="SSF55781">
    <property type="entry name" value="GAF domain-like"/>
    <property type="match status" value="1"/>
</dbReference>
<dbReference type="NCBIfam" id="TIGR00254">
    <property type="entry name" value="GGDEF"/>
    <property type="match status" value="1"/>
</dbReference>
<comment type="caution">
    <text evidence="6">The sequence shown here is derived from an EMBL/GenBank/DDBJ whole genome shotgun (WGS) entry which is preliminary data.</text>
</comment>
<dbReference type="SUPFAM" id="SSF55073">
    <property type="entry name" value="Nucleotide cyclase"/>
    <property type="match status" value="1"/>
</dbReference>
<feature type="coiled-coil region" evidence="3">
    <location>
        <begin position="35"/>
        <end position="65"/>
    </location>
</feature>
<dbReference type="RefSeq" id="WP_127786322.1">
    <property type="nucleotide sequence ID" value="NZ_SACL01000001.1"/>
</dbReference>
<accession>A0A437MP53</accession>
<dbReference type="GO" id="GO:0052621">
    <property type="term" value="F:diguanylate cyclase activity"/>
    <property type="evidence" value="ECO:0007669"/>
    <property type="project" value="UniProtKB-EC"/>
</dbReference>
<protein>
    <recommendedName>
        <fullName evidence="1">diguanylate cyclase</fullName>
        <ecNumber evidence="1">2.7.7.65</ecNumber>
    </recommendedName>
</protein>
<keyword evidence="4" id="KW-1133">Transmembrane helix</keyword>
<gene>
    <name evidence="6" type="ORF">EOD42_04885</name>
</gene>
<dbReference type="PANTHER" id="PTHR45138">
    <property type="entry name" value="REGULATORY COMPONENTS OF SENSORY TRANSDUCTION SYSTEM"/>
    <property type="match status" value="1"/>
</dbReference>
<feature type="transmembrane region" description="Helical" evidence="4">
    <location>
        <begin position="174"/>
        <end position="196"/>
    </location>
</feature>
<dbReference type="EC" id="2.7.7.65" evidence="1"/>
<dbReference type="FunFam" id="3.30.70.270:FF:000001">
    <property type="entry name" value="Diguanylate cyclase domain protein"/>
    <property type="match status" value="1"/>
</dbReference>
<keyword evidence="7" id="KW-1185">Reference proteome</keyword>
<dbReference type="EMBL" id="SACL01000001">
    <property type="protein sequence ID" value="RVT99427.1"/>
    <property type="molecule type" value="Genomic_DNA"/>
</dbReference>
<dbReference type="SMART" id="SM00267">
    <property type="entry name" value="GGDEF"/>
    <property type="match status" value="1"/>
</dbReference>
<dbReference type="InterPro" id="IPR029787">
    <property type="entry name" value="Nucleotide_cyclase"/>
</dbReference>
<proteinExistence type="predicted"/>
<reference evidence="6 7" key="1">
    <citation type="submission" date="2019-01" db="EMBL/GenBank/DDBJ databases">
        <authorList>
            <person name="Chen W.-M."/>
        </authorList>
    </citation>
    <scope>NUCLEOTIDE SEQUENCE [LARGE SCALE GENOMIC DNA]</scope>
    <source>
        <strain evidence="6 7">CCP-6</strain>
    </source>
</reference>
<dbReference type="CDD" id="cd01949">
    <property type="entry name" value="GGDEF"/>
    <property type="match status" value="1"/>
</dbReference>
<evidence type="ECO:0000313" key="6">
    <source>
        <dbReference type="EMBL" id="RVT99427.1"/>
    </source>
</evidence>
<dbReference type="InterPro" id="IPR029016">
    <property type="entry name" value="GAF-like_dom_sf"/>
</dbReference>
<keyword evidence="4" id="KW-0472">Membrane</keyword>
<sequence>MKRLGQSRLPPLLMAAIMGLGTLGSAGAVLGHLRMTQLEAEAQALDKERAQASNLRRHLLQAENGLNAYVLLGQTDGLRHFQLAFAEIESPPGQASLERLRAFAGPGAPDLLVATLRDAAEALRRPGGAPAWPLRDEAATVPARAQHAIEDYVEDRRHRQQAEMARLRPLQDGVLALVLGSSVLAGLGIAIAWVLVLRAVARARRQEDALAARSEELSALLRMNQALQAAQTRADVQRVVADTAAQLMAGVPGSLYLKPGETPDWLERAVSWEGSPEGPVLLDALHCWGAANGSGIGCEGVGCHGDTLCVPVAAGGELFGMLRFALPAAQPPGPATQLQRRTAEALADGAALALANITLREKLHAEALRDSLTGLYNRRFLQEVTPTLLRQLERRGADLCVALLDIDHFKQVNDRLGHAVGDAVLRRAAGVLTAGLRRGDICCRHGGEEFLLLLPDCDIGGAYERLDELRRRLSVQHEGLPVITASFGVAELPRGSHGLEQTIRDADEALYAAKQGGRNRVVSAALLNRLRAGGVAP</sequence>
<keyword evidence="4" id="KW-0812">Transmembrane</keyword>
<dbReference type="PANTHER" id="PTHR45138:SF9">
    <property type="entry name" value="DIGUANYLATE CYCLASE DGCM-RELATED"/>
    <property type="match status" value="1"/>
</dbReference>
<keyword evidence="3" id="KW-0175">Coiled coil</keyword>
<organism evidence="6 7">
    <name type="scientific">Rhodovarius crocodyli</name>
    <dbReference type="NCBI Taxonomy" id="1979269"/>
    <lineage>
        <taxon>Bacteria</taxon>
        <taxon>Pseudomonadati</taxon>
        <taxon>Pseudomonadota</taxon>
        <taxon>Alphaproteobacteria</taxon>
        <taxon>Acetobacterales</taxon>
        <taxon>Roseomonadaceae</taxon>
        <taxon>Rhodovarius</taxon>
    </lineage>
</organism>